<proteinExistence type="predicted"/>
<accession>A0A4S8RGQ9</accession>
<evidence type="ECO:0000313" key="3">
    <source>
        <dbReference type="EMBL" id="THV55865.1"/>
    </source>
</evidence>
<feature type="compositionally biased region" description="Acidic residues" evidence="1">
    <location>
        <begin position="953"/>
        <end position="971"/>
    </location>
</feature>
<comment type="caution">
    <text evidence="3">The sequence shown here is derived from an EMBL/GenBank/DDBJ whole genome shotgun (WGS) entry which is preliminary data.</text>
</comment>
<dbReference type="Pfam" id="PF14737">
    <property type="entry name" value="DUF4470"/>
    <property type="match status" value="1"/>
</dbReference>
<dbReference type="OrthoDB" id="2423701at2759"/>
<dbReference type="SUPFAM" id="SSF48452">
    <property type="entry name" value="TPR-like"/>
    <property type="match status" value="1"/>
</dbReference>
<feature type="compositionally biased region" description="Basic and acidic residues" evidence="1">
    <location>
        <begin position="943"/>
        <end position="952"/>
    </location>
</feature>
<evidence type="ECO:0000256" key="1">
    <source>
        <dbReference type="SAM" id="MobiDB-lite"/>
    </source>
</evidence>
<dbReference type="Gene3D" id="1.25.40.10">
    <property type="entry name" value="Tetratricopeptide repeat domain"/>
    <property type="match status" value="1"/>
</dbReference>
<evidence type="ECO:0000313" key="4">
    <source>
        <dbReference type="Proteomes" id="UP000308671"/>
    </source>
</evidence>
<feature type="compositionally biased region" description="Basic and acidic residues" evidence="1">
    <location>
        <begin position="881"/>
        <end position="894"/>
    </location>
</feature>
<sequence length="971" mass="110937">MSSPEDLSKTLREEGNALYKSRDFIKAIHKYMQAARESRNDPAPIRNLSSAYYESGQYEMCLLFAKKAIHLMDKAVTGDKDRAFTTHIQELENRIRKSENSLPRCPIQKQKERRVEILDRLARYHASMRSAGDYVPIGHDNAKSLFDESLALQIPAGETISFFNSGLGDARHFLASLISIVHEEGKGKISKRRYHFTLNDINKHVLTRALIIFSLLDKLSRVKEEQMFESVNILNTVYFIFASCLMPKWVSEQLQEVIAELLRRLGNGQQPLEWIYLSEADVASCIQALENWISGGRVATLFTAKEVMESTISTMDDSMYSNKSAEYWEHIGLYSNKGRELYCATGVLLPCLQAMQRHDPKKRVAAFMTHVMTDNWVFNPTQLDWDSHSDIRNGEPRVFLRFDPFNLVSRLWVELKEELPPTEQHLQLFGHIGPFFAEAARAIKSLSNRLKVEMVKGDYIDVAERIHFGLHYDPSQSQALGTGDIGYPRPKDFPALYHRIALSNIPDYVGGHLTTFLHAMPLLARHPTSLVGSVCLRNPPFFRDMGDFLAEYQLISSEKMLEQLTGVRIVFRGHGPVPLASYTYYCWNQPMDSVPLSKQVKDRLSREDLMRWFHGLFFRLAIPMTSDHRLISDNNHMIYSPLNLTILFRQLSHLHCLGYPAHWLSGVLVPLLEDAGTLKTDVRPPSNVPLRPDQVDLKYPVKDLCIMPFLPELKTLATLFAPLLPFRIDSNLLYPIDEIHEYTIDLSPLPGGYFQPTCLVLLFWSPNDSPSGHYPPELYPSLRPFLDPSRRNGAADYGSEDAAQKIEDWRAKKVIVWSTLKFDIEKQEAMAWMPKQIIEQMVNRRWKCGLMRRDLWMVVGATLYSTSGRVRDMVKMGRRWDEVSREEDNTEKGGDGSNDEDALQGSDPNPVDHRMFQAVVEKIFNDSKKLGAANENMIDGDGAMDKNNKSEDNDGGGNDEDDEYDEEPSLD</sequence>
<dbReference type="AlphaFoldDB" id="A0A4S8RGQ9"/>
<dbReference type="EMBL" id="PQXL01000002">
    <property type="protein sequence ID" value="THV55865.1"/>
    <property type="molecule type" value="Genomic_DNA"/>
</dbReference>
<dbReference type="Proteomes" id="UP000308671">
    <property type="component" value="Unassembled WGS sequence"/>
</dbReference>
<feature type="region of interest" description="Disordered" evidence="1">
    <location>
        <begin position="881"/>
        <end position="911"/>
    </location>
</feature>
<protein>
    <recommendedName>
        <fullName evidence="2">DUF4470 domain-containing protein</fullName>
    </recommendedName>
</protein>
<evidence type="ECO:0000259" key="2">
    <source>
        <dbReference type="Pfam" id="PF14737"/>
    </source>
</evidence>
<dbReference type="InterPro" id="IPR027974">
    <property type="entry name" value="DUF4470"/>
</dbReference>
<feature type="domain" description="DUF4470" evidence="2">
    <location>
        <begin position="136"/>
        <end position="223"/>
    </location>
</feature>
<name>A0A4S8RGQ9_9HELO</name>
<gene>
    <name evidence="3" type="ORF">BGAL_0002g00200</name>
</gene>
<organism evidence="3 4">
    <name type="scientific">Botrytis galanthina</name>
    <dbReference type="NCBI Taxonomy" id="278940"/>
    <lineage>
        <taxon>Eukaryota</taxon>
        <taxon>Fungi</taxon>
        <taxon>Dikarya</taxon>
        <taxon>Ascomycota</taxon>
        <taxon>Pezizomycotina</taxon>
        <taxon>Leotiomycetes</taxon>
        <taxon>Helotiales</taxon>
        <taxon>Sclerotiniaceae</taxon>
        <taxon>Botrytis</taxon>
    </lineage>
</organism>
<feature type="region of interest" description="Disordered" evidence="1">
    <location>
        <begin position="930"/>
        <end position="971"/>
    </location>
</feature>
<keyword evidence="4" id="KW-1185">Reference proteome</keyword>
<reference evidence="3 4" key="1">
    <citation type="submission" date="2017-12" db="EMBL/GenBank/DDBJ databases">
        <title>Comparative genomics of Botrytis spp.</title>
        <authorList>
            <person name="Valero-Jimenez C.A."/>
            <person name="Tapia P."/>
            <person name="Veloso J."/>
            <person name="Silva-Moreno E."/>
            <person name="Staats M."/>
            <person name="Valdes J.H."/>
            <person name="Van Kan J.A.L."/>
        </authorList>
    </citation>
    <scope>NUCLEOTIDE SEQUENCE [LARGE SCALE GENOMIC DNA]</scope>
    <source>
        <strain evidence="3 4">MUCL435</strain>
    </source>
</reference>
<dbReference type="InterPro" id="IPR011990">
    <property type="entry name" value="TPR-like_helical_dom_sf"/>
</dbReference>